<evidence type="ECO:0000256" key="5">
    <source>
        <dbReference type="ARBA" id="ARBA00022781"/>
    </source>
</evidence>
<dbReference type="HAMAP" id="MF_00530">
    <property type="entry name" value="ATP_synth_epsil_bac"/>
    <property type="match status" value="1"/>
</dbReference>
<dbReference type="Pfam" id="PF02823">
    <property type="entry name" value="ATP-synt_DE_N"/>
    <property type="match status" value="1"/>
</dbReference>
<evidence type="ECO:0000256" key="1">
    <source>
        <dbReference type="ARBA" id="ARBA00003543"/>
    </source>
</evidence>
<evidence type="ECO:0000256" key="4">
    <source>
        <dbReference type="ARBA" id="ARBA00022448"/>
    </source>
</evidence>
<evidence type="ECO:0000259" key="12">
    <source>
        <dbReference type="Pfam" id="PF02823"/>
    </source>
</evidence>
<dbReference type="Gene3D" id="2.60.15.10">
    <property type="entry name" value="F0F1 ATP synthase delta/epsilon subunit, N-terminal"/>
    <property type="match status" value="1"/>
</dbReference>
<evidence type="ECO:0000313" key="14">
    <source>
        <dbReference type="Proteomes" id="UP000317894"/>
    </source>
</evidence>
<evidence type="ECO:0000256" key="9">
    <source>
        <dbReference type="ARBA" id="ARBA00023310"/>
    </source>
</evidence>
<dbReference type="Proteomes" id="UP000317894">
    <property type="component" value="Unassembled WGS sequence"/>
</dbReference>
<keyword evidence="8 10" id="KW-0139">CF(1)</keyword>
<dbReference type="GO" id="GO:0046933">
    <property type="term" value="F:proton-transporting ATP synthase activity, rotational mechanism"/>
    <property type="evidence" value="ECO:0007669"/>
    <property type="project" value="UniProtKB-UniRule"/>
</dbReference>
<evidence type="ECO:0000256" key="7">
    <source>
        <dbReference type="ARBA" id="ARBA00023136"/>
    </source>
</evidence>
<evidence type="ECO:0000256" key="6">
    <source>
        <dbReference type="ARBA" id="ARBA00023065"/>
    </source>
</evidence>
<keyword evidence="7 10" id="KW-0472">Membrane</keyword>
<comment type="subunit">
    <text evidence="10 11">F-type ATPases have 2 components, CF(1) - the catalytic core - and CF(0) - the membrane proton channel. CF(1) has five subunits: alpha(3), beta(3), gamma(1), delta(1), epsilon(1). CF(0) has three main subunits: a, b and c.</text>
</comment>
<evidence type="ECO:0000256" key="11">
    <source>
        <dbReference type="RuleBase" id="RU003656"/>
    </source>
</evidence>
<proteinExistence type="inferred from homology"/>
<dbReference type="PANTHER" id="PTHR13822:SF10">
    <property type="entry name" value="ATP SYNTHASE EPSILON CHAIN, CHLOROPLASTIC"/>
    <property type="match status" value="1"/>
</dbReference>
<dbReference type="GO" id="GO:0005524">
    <property type="term" value="F:ATP binding"/>
    <property type="evidence" value="ECO:0007669"/>
    <property type="project" value="UniProtKB-UniRule"/>
</dbReference>
<dbReference type="GO" id="GO:0012505">
    <property type="term" value="C:endomembrane system"/>
    <property type="evidence" value="ECO:0007669"/>
    <property type="project" value="UniProtKB-SubCell"/>
</dbReference>
<keyword evidence="14" id="KW-1185">Reference proteome</keyword>
<comment type="similarity">
    <text evidence="3 10 11">Belongs to the ATPase epsilon chain family.</text>
</comment>
<reference evidence="13 14" key="1">
    <citation type="submission" date="2019-07" db="EMBL/GenBank/DDBJ databases">
        <title>Novel species isolated from glacier.</title>
        <authorList>
            <person name="Liu Q."/>
            <person name="Xin Y.-H."/>
        </authorList>
    </citation>
    <scope>NUCLEOTIDE SEQUENCE [LARGE SCALE GENOMIC DNA]</scope>
    <source>
        <strain evidence="13 14">LB1R16</strain>
    </source>
</reference>
<evidence type="ECO:0000313" key="13">
    <source>
        <dbReference type="EMBL" id="TRW16956.1"/>
    </source>
</evidence>
<protein>
    <recommendedName>
        <fullName evidence="10">ATP synthase epsilon chain</fullName>
    </recommendedName>
    <alternativeName>
        <fullName evidence="10">ATP synthase F1 sector epsilon subunit</fullName>
    </alternativeName>
    <alternativeName>
        <fullName evidence="10">F-ATPase epsilon subunit</fullName>
    </alternativeName>
</protein>
<accession>A0A552UFF8</accession>
<dbReference type="AlphaFoldDB" id="A0A552UFF8"/>
<gene>
    <name evidence="10" type="primary">atpC</name>
    <name evidence="13" type="ORF">FMM06_01740</name>
</gene>
<name>A0A552UFF8_9SPHN</name>
<dbReference type="InterPro" id="IPR036771">
    <property type="entry name" value="ATPsynth_dsu/esu_N"/>
</dbReference>
<keyword evidence="5 10" id="KW-0375">Hydrogen ion transport</keyword>
<dbReference type="NCBIfam" id="NF009983">
    <property type="entry name" value="PRK13449.1"/>
    <property type="match status" value="1"/>
</dbReference>
<keyword evidence="4 10" id="KW-0813">Transport</keyword>
<dbReference type="CDD" id="cd12152">
    <property type="entry name" value="F1-ATPase_delta"/>
    <property type="match status" value="1"/>
</dbReference>
<comment type="caution">
    <text evidence="13">The sequence shown here is derived from an EMBL/GenBank/DDBJ whole genome shotgun (WGS) entry which is preliminary data.</text>
</comment>
<dbReference type="OrthoDB" id="9799969at2"/>
<sequence length="135" mass="14208">MANLHFELVSPEKLLRSDDVFMVVVPGSEGDFGVLEGHAPFMSTIRPGTIAVYPNGMGDVPERIFIDGGFAEVGANGLTILAESATPVGELDVEAAAQGLAEAREMARTASGEAERLMAEKRVATFEAMQAAVVN</sequence>
<dbReference type="InterPro" id="IPR001469">
    <property type="entry name" value="ATP_synth_F1_dsu/esu"/>
</dbReference>
<dbReference type="SUPFAM" id="SSF51344">
    <property type="entry name" value="Epsilon subunit of F1F0-ATP synthase N-terminal domain"/>
    <property type="match status" value="1"/>
</dbReference>
<keyword evidence="9 10" id="KW-0066">ATP synthesis</keyword>
<dbReference type="NCBIfam" id="TIGR01216">
    <property type="entry name" value="ATP_synt_epsi"/>
    <property type="match status" value="1"/>
</dbReference>
<dbReference type="InterPro" id="IPR020546">
    <property type="entry name" value="ATP_synth_F1_dsu/esu_N"/>
</dbReference>
<evidence type="ECO:0000256" key="10">
    <source>
        <dbReference type="HAMAP-Rule" id="MF_00530"/>
    </source>
</evidence>
<evidence type="ECO:0000256" key="8">
    <source>
        <dbReference type="ARBA" id="ARBA00023196"/>
    </source>
</evidence>
<organism evidence="13 14">
    <name type="scientific">Glacieibacterium frigidum</name>
    <dbReference type="NCBI Taxonomy" id="2593303"/>
    <lineage>
        <taxon>Bacteria</taxon>
        <taxon>Pseudomonadati</taxon>
        <taxon>Pseudomonadota</taxon>
        <taxon>Alphaproteobacteria</taxon>
        <taxon>Sphingomonadales</taxon>
        <taxon>Sphingosinicellaceae</taxon>
        <taxon>Glacieibacterium</taxon>
    </lineage>
</organism>
<dbReference type="GO" id="GO:0045259">
    <property type="term" value="C:proton-transporting ATP synthase complex"/>
    <property type="evidence" value="ECO:0007669"/>
    <property type="project" value="UniProtKB-KW"/>
</dbReference>
<evidence type="ECO:0000256" key="3">
    <source>
        <dbReference type="ARBA" id="ARBA00005712"/>
    </source>
</evidence>
<dbReference type="RefSeq" id="WP_143554500.1">
    <property type="nucleotide sequence ID" value="NZ_VJWA01000001.1"/>
</dbReference>
<comment type="function">
    <text evidence="1 10">Produces ATP from ADP in the presence of a proton gradient across the membrane.</text>
</comment>
<feature type="domain" description="ATP synthase F1 complex delta/epsilon subunit N-terminal" evidence="12">
    <location>
        <begin position="4"/>
        <end position="85"/>
    </location>
</feature>
<comment type="subcellular location">
    <subcellularLocation>
        <location evidence="10">Cell membrane</location>
        <topology evidence="10">Peripheral membrane protein</topology>
    </subcellularLocation>
    <subcellularLocation>
        <location evidence="2">Endomembrane system</location>
        <topology evidence="2">Peripheral membrane protein</topology>
    </subcellularLocation>
</comment>
<evidence type="ECO:0000256" key="2">
    <source>
        <dbReference type="ARBA" id="ARBA00004184"/>
    </source>
</evidence>
<keyword evidence="6 10" id="KW-0406">Ion transport</keyword>
<dbReference type="PANTHER" id="PTHR13822">
    <property type="entry name" value="ATP SYNTHASE DELTA/EPSILON CHAIN"/>
    <property type="match status" value="1"/>
</dbReference>
<dbReference type="EMBL" id="VJWA01000001">
    <property type="protein sequence ID" value="TRW16956.1"/>
    <property type="molecule type" value="Genomic_DNA"/>
</dbReference>
<dbReference type="GO" id="GO:0005886">
    <property type="term" value="C:plasma membrane"/>
    <property type="evidence" value="ECO:0007669"/>
    <property type="project" value="UniProtKB-SubCell"/>
</dbReference>
<keyword evidence="10" id="KW-1003">Cell membrane</keyword>